<protein>
    <submittedName>
        <fullName evidence="1">Uncharacterized protein</fullName>
    </submittedName>
</protein>
<proteinExistence type="predicted"/>
<gene>
    <name evidence="1" type="ORF">PGLA1383_LOCUS38442</name>
    <name evidence="2" type="ORF">PGLA2088_LOCUS1165</name>
</gene>
<reference evidence="1" key="1">
    <citation type="submission" date="2021-02" db="EMBL/GenBank/DDBJ databases">
        <authorList>
            <person name="Dougan E. K."/>
            <person name="Rhodes N."/>
            <person name="Thang M."/>
            <person name="Chan C."/>
        </authorList>
    </citation>
    <scope>NUCLEOTIDE SEQUENCE</scope>
</reference>
<keyword evidence="3" id="KW-1185">Reference proteome</keyword>
<dbReference type="Proteomes" id="UP000654075">
    <property type="component" value="Unassembled WGS sequence"/>
</dbReference>
<dbReference type="Proteomes" id="UP000626109">
    <property type="component" value="Unassembled WGS sequence"/>
</dbReference>
<organism evidence="1 3">
    <name type="scientific">Polarella glacialis</name>
    <name type="common">Dinoflagellate</name>
    <dbReference type="NCBI Taxonomy" id="89957"/>
    <lineage>
        <taxon>Eukaryota</taxon>
        <taxon>Sar</taxon>
        <taxon>Alveolata</taxon>
        <taxon>Dinophyceae</taxon>
        <taxon>Suessiales</taxon>
        <taxon>Suessiaceae</taxon>
        <taxon>Polarella</taxon>
    </lineage>
</organism>
<dbReference type="EMBL" id="CAJNNW010000883">
    <property type="protein sequence ID" value="CAE8631727.1"/>
    <property type="molecule type" value="Genomic_DNA"/>
</dbReference>
<dbReference type="AlphaFoldDB" id="A0A813G9I9"/>
<evidence type="ECO:0000313" key="3">
    <source>
        <dbReference type="Proteomes" id="UP000654075"/>
    </source>
</evidence>
<name>A0A813G9I9_POLGL</name>
<evidence type="ECO:0000313" key="1">
    <source>
        <dbReference type="EMBL" id="CAE8620916.1"/>
    </source>
</evidence>
<dbReference type="EMBL" id="CAJNNV010027604">
    <property type="protein sequence ID" value="CAE8620916.1"/>
    <property type="molecule type" value="Genomic_DNA"/>
</dbReference>
<comment type="caution">
    <text evidence="1">The sequence shown here is derived from an EMBL/GenBank/DDBJ whole genome shotgun (WGS) entry which is preliminary data.</text>
</comment>
<sequence length="188" mass="20522">MIKVLSDEEASDAERKTQCEIDLAVDTQDKVDTVTNIKSLTTDIDPLAKEVEEIEKHISDKKAEIVETEKQSAELPNNRKADDQALAMLQQATMVITGWYGATHTPLLQVTAHHKHSELAGAPETSWGAGEQYDGSKQSGNAISAVMKEVEADLVKDMDSAKLCENNAVKMYNDAQASMSTTITQLNS</sequence>
<accession>A0A813G9I9</accession>
<evidence type="ECO:0000313" key="2">
    <source>
        <dbReference type="EMBL" id="CAE8631727.1"/>
    </source>
</evidence>